<dbReference type="PANTHER" id="PTHR43439:SF1">
    <property type="entry name" value="PHENYLACETATE-COENZYME A LIGASE"/>
    <property type="match status" value="1"/>
</dbReference>
<evidence type="ECO:0000256" key="4">
    <source>
        <dbReference type="ARBA" id="ARBA00060591"/>
    </source>
</evidence>
<dbReference type="InterPro" id="IPR028154">
    <property type="entry name" value="AMP-dep_Lig_C"/>
</dbReference>
<evidence type="ECO:0000256" key="2">
    <source>
        <dbReference type="ARBA" id="ARBA00022598"/>
    </source>
</evidence>
<comment type="similarity">
    <text evidence="5 9">Belongs to the phenylacetyl-CoA ligase family.</text>
</comment>
<dbReference type="CDD" id="cd05913">
    <property type="entry name" value="PaaK"/>
    <property type="match status" value="1"/>
</dbReference>
<dbReference type="PIRSF" id="PIRSF006444">
    <property type="entry name" value="PaaK"/>
    <property type="match status" value="1"/>
</dbReference>
<evidence type="ECO:0000256" key="3">
    <source>
        <dbReference type="ARBA" id="ARBA00022741"/>
    </source>
</evidence>
<comment type="pathway">
    <text evidence="4 9">Aromatic compound metabolism; phenylacetate degradation.</text>
</comment>
<comment type="function">
    <text evidence="9">Catalyzes the activation of phenylacetic acid (PA) to phenylacetyl-CoA (PA-CoA).</text>
</comment>
<evidence type="ECO:0000256" key="7">
    <source>
        <dbReference type="ARBA" id="ARBA00068695"/>
    </source>
</evidence>
<dbReference type="GO" id="GO:0000166">
    <property type="term" value="F:nucleotide binding"/>
    <property type="evidence" value="ECO:0007669"/>
    <property type="project" value="UniProtKB-KW"/>
</dbReference>
<evidence type="ECO:0000259" key="10">
    <source>
        <dbReference type="Pfam" id="PF00501"/>
    </source>
</evidence>
<evidence type="ECO:0000256" key="6">
    <source>
        <dbReference type="ARBA" id="ARBA00066629"/>
    </source>
</evidence>
<sequence>MMIWNKEMECMSEEELRALQLERLKQTIKRAYEKVPYYRKKFDEVGLKPEDIKTLDDIKNIPFTSKADLREVYPFGMFAASLSEIVEIHMSSGTTGKPVVAGYTRNDIEVWAEVMARCLTMAGATKDDIIQNCYGYGLFTGGFGVHYGAQKIGAMIVPASAGNTRRQIEIMRDFGSTILTCTPSYALYMAEVAEEMGVEPRTLKLKAGCFGAEMWTEQMRKEIEKRFNINALNIYGLTEIIGPGVAHECIEKKGLHVFEDHFYVEIIDPDTGDTLPDGKRGELVLTTLTREGMPMLRFRTRDITSIIREKCACGRTFAKIERIRGRTDDMIKVRGVMIFPYQIERAILEVQGIEPHYQIVVTRPQHLDEIEVMVEMSKETFSDEVKHIENLRKKLEKRIEETIGIRVKVSLVEPKSLPRSEGKAKRVIDKRTLID</sequence>
<evidence type="ECO:0000259" key="11">
    <source>
        <dbReference type="Pfam" id="PF14535"/>
    </source>
</evidence>
<dbReference type="InterPro" id="IPR042099">
    <property type="entry name" value="ANL_N_sf"/>
</dbReference>
<comment type="subunit">
    <text evidence="1">Monomer.</text>
</comment>
<dbReference type="EMBL" id="CP144374">
    <property type="protein sequence ID" value="XCH49400.1"/>
    <property type="molecule type" value="Genomic_DNA"/>
</dbReference>
<reference evidence="12" key="1">
    <citation type="submission" date="2024-01" db="EMBL/GenBank/DDBJ databases">
        <title>The first autotrophic representatives of the genus Thermodesulfovibrio.</title>
        <authorList>
            <person name="Maltseva A.I."/>
            <person name="Elcheninov A.G."/>
            <person name="Kublanov I.V."/>
            <person name="Lebedinsky A.V."/>
            <person name="Frolov E.N."/>
        </authorList>
    </citation>
    <scope>NUCLEOTIDE SEQUENCE</scope>
    <source>
        <strain evidence="12">3462-1</strain>
    </source>
</reference>
<evidence type="ECO:0000256" key="1">
    <source>
        <dbReference type="ARBA" id="ARBA00011245"/>
    </source>
</evidence>
<feature type="domain" description="AMP-dependent synthetase/ligase" evidence="10">
    <location>
        <begin position="82"/>
        <end position="285"/>
    </location>
</feature>
<feature type="domain" description="AMP-dependent ligase C-terminal" evidence="11">
    <location>
        <begin position="335"/>
        <end position="431"/>
    </location>
</feature>
<dbReference type="AlphaFoldDB" id="A0AAU8H3R4"/>
<evidence type="ECO:0000256" key="8">
    <source>
        <dbReference type="ARBA" id="ARBA00075111"/>
    </source>
</evidence>
<dbReference type="Gene3D" id="3.40.50.12780">
    <property type="entry name" value="N-terminal domain of ligase-like"/>
    <property type="match status" value="1"/>
</dbReference>
<comment type="catalytic activity">
    <reaction evidence="9">
        <text>2-phenylacetate + ATP + CoA = phenylacetyl-CoA + AMP + diphosphate</text>
        <dbReference type="Rhea" id="RHEA:20956"/>
        <dbReference type="ChEBI" id="CHEBI:18401"/>
        <dbReference type="ChEBI" id="CHEBI:30616"/>
        <dbReference type="ChEBI" id="CHEBI:33019"/>
        <dbReference type="ChEBI" id="CHEBI:57287"/>
        <dbReference type="ChEBI" id="CHEBI:57390"/>
        <dbReference type="ChEBI" id="CHEBI:456215"/>
        <dbReference type="EC" id="6.2.1.30"/>
    </reaction>
</comment>
<dbReference type="Gene3D" id="3.30.300.30">
    <property type="match status" value="1"/>
</dbReference>
<evidence type="ECO:0000256" key="5">
    <source>
        <dbReference type="ARBA" id="ARBA00061566"/>
    </source>
</evidence>
<dbReference type="InterPro" id="IPR051414">
    <property type="entry name" value="Adenylate-forming_Reductase"/>
</dbReference>
<accession>A0AAU8H3R4</accession>
<dbReference type="GO" id="GO:0010124">
    <property type="term" value="P:phenylacetate catabolic process"/>
    <property type="evidence" value="ECO:0007669"/>
    <property type="project" value="UniProtKB-UniRule"/>
</dbReference>
<dbReference type="Pfam" id="PF00501">
    <property type="entry name" value="AMP-binding"/>
    <property type="match status" value="1"/>
</dbReference>
<name>A0AAU8H3R4_9BACT</name>
<dbReference type="FunFam" id="3.40.50.12780:FF:000016">
    <property type="entry name" value="Phenylacetate-coenzyme A ligase"/>
    <property type="match status" value="1"/>
</dbReference>
<dbReference type="EC" id="6.2.1.30" evidence="6 9"/>
<evidence type="ECO:0000313" key="12">
    <source>
        <dbReference type="EMBL" id="XCH49400.1"/>
    </source>
</evidence>
<keyword evidence="3 9" id="KW-0547">Nucleotide-binding</keyword>
<proteinExistence type="inferred from homology"/>
<dbReference type="SUPFAM" id="SSF56801">
    <property type="entry name" value="Acetyl-CoA synthetase-like"/>
    <property type="match status" value="1"/>
</dbReference>
<dbReference type="GO" id="GO:0047475">
    <property type="term" value="F:phenylacetate-CoA ligase activity"/>
    <property type="evidence" value="ECO:0007669"/>
    <property type="project" value="UniProtKB-EC"/>
</dbReference>
<dbReference type="InterPro" id="IPR045851">
    <property type="entry name" value="AMP-bd_C_sf"/>
</dbReference>
<dbReference type="KEGG" id="tob:V4D31_04355"/>
<keyword evidence="2 9" id="KW-0436">Ligase</keyword>
<dbReference type="InterPro" id="IPR011880">
    <property type="entry name" value="PA_CoA_ligase"/>
</dbReference>
<protein>
    <recommendedName>
        <fullName evidence="7 9">Phenylacetate-coenzyme A ligase</fullName>
        <ecNumber evidence="6 9">6.2.1.30</ecNumber>
    </recommendedName>
    <alternativeName>
        <fullName evidence="8 9">Phenylacetyl-CoA ligase</fullName>
    </alternativeName>
</protein>
<organism evidence="12">
    <name type="scientific">Thermodesulfovibrio obliviosus</name>
    <dbReference type="NCBI Taxonomy" id="3118332"/>
    <lineage>
        <taxon>Bacteria</taxon>
        <taxon>Pseudomonadati</taxon>
        <taxon>Nitrospirota</taxon>
        <taxon>Thermodesulfovibrionia</taxon>
        <taxon>Thermodesulfovibrionales</taxon>
        <taxon>Thermodesulfovibrionaceae</taxon>
        <taxon>Thermodesulfovibrio</taxon>
    </lineage>
</organism>
<gene>
    <name evidence="12" type="ORF">V4D31_04355</name>
</gene>
<evidence type="ECO:0000256" key="9">
    <source>
        <dbReference type="PIRNR" id="PIRNR006444"/>
    </source>
</evidence>
<dbReference type="PANTHER" id="PTHR43439">
    <property type="entry name" value="PHENYLACETATE-COENZYME A LIGASE"/>
    <property type="match status" value="1"/>
</dbReference>
<dbReference type="Pfam" id="PF14535">
    <property type="entry name" value="AMP-binding_C_2"/>
    <property type="match status" value="1"/>
</dbReference>
<dbReference type="InterPro" id="IPR000873">
    <property type="entry name" value="AMP-dep_synth/lig_dom"/>
</dbReference>